<dbReference type="InterPro" id="IPR011761">
    <property type="entry name" value="ATP-grasp"/>
</dbReference>
<dbReference type="PROSITE" id="PS50975">
    <property type="entry name" value="ATP_GRASP"/>
    <property type="match status" value="1"/>
</dbReference>
<evidence type="ECO:0000256" key="1">
    <source>
        <dbReference type="ARBA" id="ARBA00022598"/>
    </source>
</evidence>
<dbReference type="GO" id="GO:0009113">
    <property type="term" value="P:purine nucleobase biosynthetic process"/>
    <property type="evidence" value="ECO:0007669"/>
    <property type="project" value="InterPro"/>
</dbReference>
<dbReference type="SMART" id="SM01209">
    <property type="entry name" value="GARS_A"/>
    <property type="match status" value="1"/>
</dbReference>
<sequence>MRIMILSYSGCGLDIAMVAKSEGHDVWMVLLGGEGLDCGEGLVNKVGSIEEGLKRKPDFVIVDDVYFGLVAEKLRKDGYIVFGGSVGVDAWENNREIGQKVMQSAGILVPESKFFNSFSEAIEFLEQEDQLYVIKFSGAEGLAKSKTVVPVVKEEMIEYLTMFQKELGKDDVRVELQAKVDGVEMAMSRLFNGNDFVGDVNVNFEHKRMFEGNLGPLCGESGTLSCFTQDDRFFMEKGLGRMLSFLRKERYVGIIDLNGILTKEGKYYGLEFTSRWGYPIQQILFRQWKSPVIDNLYKVAMGDKPDEYWVEYKYGVGTGFFVPGDKPDIPIFVEDEDIRWLGFDDIKKVDGVYKSLSDTSSWYKRVFVAVGVGDYVWKARTESVRNVSKIKSTYGWYRWDIGENWESVEGLIKKYIEV</sequence>
<comment type="caution">
    <text evidence="6">The sequence shown here is derived from an EMBL/GenBank/DDBJ whole genome shotgun (WGS) entry which is preliminary data.</text>
</comment>
<dbReference type="AlphaFoldDB" id="A0A7V3N5A8"/>
<proteinExistence type="predicted"/>
<accession>A0A7V3N5A8</accession>
<dbReference type="PANTHER" id="PTHR43472">
    <property type="entry name" value="PHOSPHORIBOSYLAMINE--GLYCINE LIGASE"/>
    <property type="match status" value="1"/>
</dbReference>
<dbReference type="Gene3D" id="3.30.470.20">
    <property type="entry name" value="ATP-grasp fold, B domain"/>
    <property type="match status" value="1"/>
</dbReference>
<feature type="domain" description="ATP-grasp" evidence="5">
    <location>
        <begin position="99"/>
        <end position="301"/>
    </location>
</feature>
<reference evidence="6" key="1">
    <citation type="journal article" date="2020" name="mSystems">
        <title>Genome- and Community-Level Interaction Insights into Carbon Utilization and Element Cycling Functions of Hydrothermarchaeota in Hydrothermal Sediment.</title>
        <authorList>
            <person name="Zhou Z."/>
            <person name="Liu Y."/>
            <person name="Xu W."/>
            <person name="Pan J."/>
            <person name="Luo Z.H."/>
            <person name="Li M."/>
        </authorList>
    </citation>
    <scope>NUCLEOTIDE SEQUENCE [LARGE SCALE GENOMIC DNA]</scope>
    <source>
        <strain evidence="6">SpSt-757</strain>
    </source>
</reference>
<keyword evidence="1" id="KW-0436">Ligase</keyword>
<protein>
    <recommendedName>
        <fullName evidence="5">ATP-grasp domain-containing protein</fullName>
    </recommendedName>
</protein>
<organism evidence="6">
    <name type="scientific">candidate division CPR3 bacterium</name>
    <dbReference type="NCBI Taxonomy" id="2268181"/>
    <lineage>
        <taxon>Bacteria</taxon>
        <taxon>Bacteria division CPR3</taxon>
    </lineage>
</organism>
<dbReference type="SUPFAM" id="SSF56059">
    <property type="entry name" value="Glutathione synthetase ATP-binding domain-like"/>
    <property type="match status" value="1"/>
</dbReference>
<dbReference type="InterPro" id="IPR000115">
    <property type="entry name" value="PRibGlycinamide_synth"/>
</dbReference>
<evidence type="ECO:0000259" key="5">
    <source>
        <dbReference type="PROSITE" id="PS50975"/>
    </source>
</evidence>
<dbReference type="PANTHER" id="PTHR43472:SF1">
    <property type="entry name" value="PHOSPHORIBOSYLAMINE--GLYCINE LIGASE, CHLOROPLASTIC"/>
    <property type="match status" value="1"/>
</dbReference>
<evidence type="ECO:0000256" key="4">
    <source>
        <dbReference type="PROSITE-ProRule" id="PRU00409"/>
    </source>
</evidence>
<dbReference type="Pfam" id="PF01071">
    <property type="entry name" value="GARS_A"/>
    <property type="match status" value="1"/>
</dbReference>
<evidence type="ECO:0000256" key="3">
    <source>
        <dbReference type="ARBA" id="ARBA00022840"/>
    </source>
</evidence>
<evidence type="ECO:0000313" key="6">
    <source>
        <dbReference type="EMBL" id="HFZ08742.1"/>
    </source>
</evidence>
<keyword evidence="2 4" id="KW-0547">Nucleotide-binding</keyword>
<evidence type="ECO:0000256" key="2">
    <source>
        <dbReference type="ARBA" id="ARBA00022741"/>
    </source>
</evidence>
<dbReference type="EMBL" id="DTGG01000038">
    <property type="protein sequence ID" value="HFZ08742.1"/>
    <property type="molecule type" value="Genomic_DNA"/>
</dbReference>
<dbReference type="GO" id="GO:0005524">
    <property type="term" value="F:ATP binding"/>
    <property type="evidence" value="ECO:0007669"/>
    <property type="project" value="UniProtKB-UniRule"/>
</dbReference>
<dbReference type="GO" id="GO:0046872">
    <property type="term" value="F:metal ion binding"/>
    <property type="evidence" value="ECO:0007669"/>
    <property type="project" value="InterPro"/>
</dbReference>
<name>A0A7V3N5A8_UNCC3</name>
<keyword evidence="3 4" id="KW-0067">ATP-binding</keyword>
<dbReference type="InterPro" id="IPR020561">
    <property type="entry name" value="PRibGlycinamid_synth_ATP-grasp"/>
</dbReference>
<gene>
    <name evidence="6" type="ORF">ENV41_01230</name>
</gene>
<dbReference type="GO" id="GO:0004637">
    <property type="term" value="F:phosphoribosylamine-glycine ligase activity"/>
    <property type="evidence" value="ECO:0007669"/>
    <property type="project" value="InterPro"/>
</dbReference>